<dbReference type="Proteomes" id="UP000291144">
    <property type="component" value="Unassembled WGS sequence"/>
</dbReference>
<dbReference type="OrthoDB" id="8478129at2"/>
<dbReference type="CDD" id="cd00077">
    <property type="entry name" value="HDc"/>
    <property type="match status" value="1"/>
</dbReference>
<dbReference type="InterPro" id="IPR006674">
    <property type="entry name" value="HD_domain"/>
</dbReference>
<proteinExistence type="predicted"/>
<comment type="caution">
    <text evidence="2">The sequence shown here is derived from an EMBL/GenBank/DDBJ whole genome shotgun (WGS) entry which is preliminary data.</text>
</comment>
<dbReference type="PANTHER" id="PTHR35569">
    <property type="entry name" value="CYANAMIDE HYDRATASE DDI2-RELATED"/>
    <property type="match status" value="1"/>
</dbReference>
<dbReference type="PANTHER" id="PTHR35569:SF1">
    <property type="entry name" value="CYANAMIDE HYDRATASE DDI2-RELATED"/>
    <property type="match status" value="1"/>
</dbReference>
<dbReference type="EMBL" id="SJKB01000016">
    <property type="protein sequence ID" value="TCC55098.1"/>
    <property type="molecule type" value="Genomic_DNA"/>
</dbReference>
<gene>
    <name evidence="2" type="ORF">E0H73_36480</name>
</gene>
<evidence type="ECO:0000259" key="1">
    <source>
        <dbReference type="Pfam" id="PF01966"/>
    </source>
</evidence>
<dbReference type="SUPFAM" id="SSF109604">
    <property type="entry name" value="HD-domain/PDEase-like"/>
    <property type="match status" value="1"/>
</dbReference>
<dbReference type="AlphaFoldDB" id="A0A4R0KAW6"/>
<evidence type="ECO:0000313" key="3">
    <source>
        <dbReference type="Proteomes" id="UP000291144"/>
    </source>
</evidence>
<accession>A0A4R0KAW6</accession>
<evidence type="ECO:0000313" key="2">
    <source>
        <dbReference type="EMBL" id="TCC55098.1"/>
    </source>
</evidence>
<organism evidence="2 3">
    <name type="scientific">Kribbella pittospori</name>
    <dbReference type="NCBI Taxonomy" id="722689"/>
    <lineage>
        <taxon>Bacteria</taxon>
        <taxon>Bacillati</taxon>
        <taxon>Actinomycetota</taxon>
        <taxon>Actinomycetes</taxon>
        <taxon>Propionibacteriales</taxon>
        <taxon>Kribbellaceae</taxon>
        <taxon>Kribbella</taxon>
    </lineage>
</organism>
<feature type="domain" description="HD" evidence="1">
    <location>
        <begin position="27"/>
        <end position="114"/>
    </location>
</feature>
<sequence length="207" mass="21825">MSIPALPNGSVARAAVEYVRSFESEPVANHSIRSYLFAVLLAEHEGVDVDTELLFYACVLHDLGTSASAPGKQRFEIEGADLAADFLTNHGYGAPETDAVWEAIALHTSPGIAERRGALAYLTRGGVGADFGIGVDFVTDAQGEAIHRRHPRLNLATVLVDEIVRQAAGSAQAAARFTLAGELSRERGVLGTPTSLELAAGSSRWGA</sequence>
<protein>
    <submittedName>
        <fullName evidence="2">HD domain-containing protein</fullName>
    </submittedName>
</protein>
<dbReference type="RefSeq" id="WP_131364268.1">
    <property type="nucleotide sequence ID" value="NZ_SJKB01000016.1"/>
</dbReference>
<dbReference type="Pfam" id="PF01966">
    <property type="entry name" value="HD"/>
    <property type="match status" value="1"/>
</dbReference>
<keyword evidence="3" id="KW-1185">Reference proteome</keyword>
<reference evidence="2 3" key="1">
    <citation type="submission" date="2019-02" db="EMBL/GenBank/DDBJ databases">
        <title>Kribbella capetownensis sp. nov. and Kribbella speibonae sp. nov., isolated from soil.</title>
        <authorList>
            <person name="Curtis S.M."/>
            <person name="Norton I."/>
            <person name="Everest G.J."/>
            <person name="Meyers P.R."/>
        </authorList>
    </citation>
    <scope>NUCLEOTIDE SEQUENCE [LARGE SCALE GENOMIC DNA]</scope>
    <source>
        <strain evidence="2 3">NRRL B-24813</strain>
    </source>
</reference>
<name>A0A4R0KAW6_9ACTN</name>
<dbReference type="Gene3D" id="1.10.3210.10">
    <property type="entry name" value="Hypothetical protein af1432"/>
    <property type="match status" value="1"/>
</dbReference>
<dbReference type="InterPro" id="IPR003607">
    <property type="entry name" value="HD/PDEase_dom"/>
</dbReference>